<keyword evidence="2" id="KW-1185">Reference proteome</keyword>
<reference evidence="1 2" key="1">
    <citation type="submission" date="2024-02" db="EMBL/GenBank/DDBJ databases">
        <title>A novel Wenzhouxiangellaceae bacterium, isolated from coastal sediments.</title>
        <authorList>
            <person name="Du Z.-J."/>
            <person name="Ye Y.-Q."/>
            <person name="Zhang X.-Y."/>
        </authorList>
    </citation>
    <scope>NUCLEOTIDE SEQUENCE [LARGE SCALE GENOMIC DNA]</scope>
    <source>
        <strain evidence="1 2">CH-27</strain>
    </source>
</reference>
<dbReference type="Proteomes" id="UP001359886">
    <property type="component" value="Unassembled WGS sequence"/>
</dbReference>
<name>A0AAW9R664_9GAMM</name>
<comment type="caution">
    <text evidence="1">The sequence shown here is derived from an EMBL/GenBank/DDBJ whole genome shotgun (WGS) entry which is preliminary data.</text>
</comment>
<accession>A0AAW9R664</accession>
<evidence type="ECO:0000313" key="1">
    <source>
        <dbReference type="EMBL" id="MEJ8567374.1"/>
    </source>
</evidence>
<dbReference type="Gene3D" id="3.30.700.10">
    <property type="entry name" value="Glycoprotein, Type 4 Pilin"/>
    <property type="match status" value="1"/>
</dbReference>
<evidence type="ECO:0008006" key="3">
    <source>
        <dbReference type="Google" id="ProtNLM"/>
    </source>
</evidence>
<dbReference type="AlphaFoldDB" id="A0AAW9R664"/>
<proteinExistence type="predicted"/>
<dbReference type="EMBL" id="JAZHOG010000004">
    <property type="protein sequence ID" value="MEJ8567374.1"/>
    <property type="molecule type" value="Genomic_DNA"/>
</dbReference>
<organism evidence="1 2">
    <name type="scientific">Elongatibacter sediminis</name>
    <dbReference type="NCBI Taxonomy" id="3119006"/>
    <lineage>
        <taxon>Bacteria</taxon>
        <taxon>Pseudomonadati</taxon>
        <taxon>Pseudomonadota</taxon>
        <taxon>Gammaproteobacteria</taxon>
        <taxon>Chromatiales</taxon>
        <taxon>Wenzhouxiangellaceae</taxon>
        <taxon>Elongatibacter</taxon>
    </lineage>
</organism>
<protein>
    <recommendedName>
        <fullName evidence="3">General secretion pathway GspH domain-containing protein</fullName>
    </recommendedName>
</protein>
<gene>
    <name evidence="1" type="ORF">V3330_07015</name>
</gene>
<dbReference type="InterPro" id="IPR045584">
    <property type="entry name" value="Pilin-like"/>
</dbReference>
<dbReference type="SUPFAM" id="SSF54523">
    <property type="entry name" value="Pili subunits"/>
    <property type="match status" value="1"/>
</dbReference>
<sequence length="145" mass="15836">MTRQAGITVLEVLIAVGLLAVLISFASPSLSGAAARAEFKASVEHMDLNLRIARNTARQNNTTVTMHLNNADQQAHHSVTYSMEGQAEDSAEASALLAYEFPESVRIVSSAPEVRFDFRGVAEDSVQLELVSLHDDDLNHRFLID</sequence>
<evidence type="ECO:0000313" key="2">
    <source>
        <dbReference type="Proteomes" id="UP001359886"/>
    </source>
</evidence>